<feature type="region of interest" description="Disordered" evidence="1">
    <location>
        <begin position="89"/>
        <end position="126"/>
    </location>
</feature>
<comment type="caution">
    <text evidence="2">The sequence shown here is derived from an EMBL/GenBank/DDBJ whole genome shotgun (WGS) entry which is preliminary data.</text>
</comment>
<evidence type="ECO:0008006" key="4">
    <source>
        <dbReference type="Google" id="ProtNLM"/>
    </source>
</evidence>
<feature type="region of interest" description="Disordered" evidence="1">
    <location>
        <begin position="26"/>
        <end position="77"/>
    </location>
</feature>
<proteinExistence type="predicted"/>
<accession>A0ABP6MQ74</accession>
<keyword evidence="3" id="KW-1185">Reference proteome</keyword>
<dbReference type="EMBL" id="BAAAUG010000091">
    <property type="protein sequence ID" value="GAA3122231.1"/>
    <property type="molecule type" value="Genomic_DNA"/>
</dbReference>
<organism evidence="2 3">
    <name type="scientific">Streptomyces rectiviolaceus</name>
    <dbReference type="NCBI Taxonomy" id="332591"/>
    <lineage>
        <taxon>Bacteria</taxon>
        <taxon>Bacillati</taxon>
        <taxon>Actinomycetota</taxon>
        <taxon>Actinomycetes</taxon>
        <taxon>Kitasatosporales</taxon>
        <taxon>Streptomycetaceae</taxon>
        <taxon>Streptomyces</taxon>
    </lineage>
</organism>
<gene>
    <name evidence="2" type="ORF">GCM10010449_50120</name>
</gene>
<dbReference type="Proteomes" id="UP001501637">
    <property type="component" value="Unassembled WGS sequence"/>
</dbReference>
<feature type="compositionally biased region" description="Gly residues" evidence="1">
    <location>
        <begin position="60"/>
        <end position="70"/>
    </location>
</feature>
<evidence type="ECO:0000313" key="2">
    <source>
        <dbReference type="EMBL" id="GAA3122231.1"/>
    </source>
</evidence>
<feature type="compositionally biased region" description="Basic and acidic residues" evidence="1">
    <location>
        <begin position="89"/>
        <end position="108"/>
    </location>
</feature>
<name>A0ABP6MQ74_9ACTN</name>
<sequence length="126" mass="12883">MLDAGADASVFGVVLLLAAQEWASGSSAVRDDQTGAQVGAVGDDGCPGRDGGQVRFPPGVGVGLVPGDGAGRGDHQAAVRIDDDLHIRREPIVARGRGDRTVTDRDEGSVNDPQPFGIRDRAAAPT</sequence>
<evidence type="ECO:0000313" key="3">
    <source>
        <dbReference type="Proteomes" id="UP001501637"/>
    </source>
</evidence>
<reference evidence="3" key="1">
    <citation type="journal article" date="2019" name="Int. J. Syst. Evol. Microbiol.">
        <title>The Global Catalogue of Microorganisms (GCM) 10K type strain sequencing project: providing services to taxonomists for standard genome sequencing and annotation.</title>
        <authorList>
            <consortium name="The Broad Institute Genomics Platform"/>
            <consortium name="The Broad Institute Genome Sequencing Center for Infectious Disease"/>
            <person name="Wu L."/>
            <person name="Ma J."/>
        </authorList>
    </citation>
    <scope>NUCLEOTIDE SEQUENCE [LARGE SCALE GENOMIC DNA]</scope>
    <source>
        <strain evidence="3">JCM 9092</strain>
    </source>
</reference>
<protein>
    <recommendedName>
        <fullName evidence="4">Secreted protein</fullName>
    </recommendedName>
</protein>
<evidence type="ECO:0000256" key="1">
    <source>
        <dbReference type="SAM" id="MobiDB-lite"/>
    </source>
</evidence>